<dbReference type="STRING" id="71139.A0A059CK40"/>
<evidence type="ECO:0000313" key="1">
    <source>
        <dbReference type="EMBL" id="KCW78300.1"/>
    </source>
</evidence>
<dbReference type="InterPro" id="IPR036758">
    <property type="entry name" value="At5g01610-like"/>
</dbReference>
<protein>
    <submittedName>
        <fullName evidence="1">Uncharacterized protein</fullName>
    </submittedName>
</protein>
<dbReference type="AlphaFoldDB" id="A0A059CK40"/>
<dbReference type="EMBL" id="KK198756">
    <property type="protein sequence ID" value="KCW78300.1"/>
    <property type="molecule type" value="Genomic_DNA"/>
</dbReference>
<gene>
    <name evidence="1" type="ORF">EUGRSUZ_D02477</name>
</gene>
<reference evidence="1" key="1">
    <citation type="submission" date="2013-07" db="EMBL/GenBank/DDBJ databases">
        <title>The genome of Eucalyptus grandis.</title>
        <authorList>
            <person name="Schmutz J."/>
            <person name="Hayes R."/>
            <person name="Myburg A."/>
            <person name="Tuskan G."/>
            <person name="Grattapaglia D."/>
            <person name="Rokhsar D.S."/>
        </authorList>
    </citation>
    <scope>NUCLEOTIDE SEQUENCE</scope>
    <source>
        <tissue evidence="1">Leaf extractions</tissue>
    </source>
</reference>
<dbReference type="SUPFAM" id="SSF141562">
    <property type="entry name" value="At5g01610-like"/>
    <property type="match status" value="1"/>
</dbReference>
<dbReference type="Gene3D" id="2.30.240.10">
    <property type="entry name" value="At5g01610-like"/>
    <property type="match status" value="1"/>
</dbReference>
<accession>A0A059CK40</accession>
<sequence length="81" mass="9229">MALVTNEMKTKAEVYHSDEIYRKKLNLLLAEIGLVMPSQDIEEYGYDKGVGLVWLKHCKKAKHKVVDNVVVSYNTVVSAYI</sequence>
<organism evidence="1">
    <name type="scientific">Eucalyptus grandis</name>
    <name type="common">Flooded gum</name>
    <dbReference type="NCBI Taxonomy" id="71139"/>
    <lineage>
        <taxon>Eukaryota</taxon>
        <taxon>Viridiplantae</taxon>
        <taxon>Streptophyta</taxon>
        <taxon>Embryophyta</taxon>
        <taxon>Tracheophyta</taxon>
        <taxon>Spermatophyta</taxon>
        <taxon>Magnoliopsida</taxon>
        <taxon>eudicotyledons</taxon>
        <taxon>Gunneridae</taxon>
        <taxon>Pentapetalae</taxon>
        <taxon>rosids</taxon>
        <taxon>malvids</taxon>
        <taxon>Myrtales</taxon>
        <taxon>Myrtaceae</taxon>
        <taxon>Myrtoideae</taxon>
        <taxon>Eucalypteae</taxon>
        <taxon>Eucalyptus</taxon>
    </lineage>
</organism>
<proteinExistence type="predicted"/>
<name>A0A059CK40_EUCGR</name>
<dbReference type="InParanoid" id="A0A059CK40"/>
<dbReference type="Gramene" id="KCW78300">
    <property type="protein sequence ID" value="KCW78300"/>
    <property type="gene ID" value="EUGRSUZ_D02477"/>
</dbReference>